<name>A0ABW3TIG6_9MICO</name>
<feature type="domain" description="SseB protein N-terminal" evidence="2">
    <location>
        <begin position="89"/>
        <end position="187"/>
    </location>
</feature>
<evidence type="ECO:0000313" key="3">
    <source>
        <dbReference type="EMBL" id="MFD1200330.1"/>
    </source>
</evidence>
<evidence type="ECO:0000256" key="1">
    <source>
        <dbReference type="SAM" id="MobiDB-lite"/>
    </source>
</evidence>
<proteinExistence type="predicted"/>
<dbReference type="InterPro" id="IPR009839">
    <property type="entry name" value="SseB_N"/>
</dbReference>
<keyword evidence="4" id="KW-1185">Reference proteome</keyword>
<evidence type="ECO:0000259" key="2">
    <source>
        <dbReference type="Pfam" id="PF07179"/>
    </source>
</evidence>
<sequence>MAIKKLPSTGDTPRATGVPDSLVAGGAADSAGFPWAGRTFDHHETAFADDDGETPPALATALAAMRAAAEGYRAGGAAPEVIAQLSTLRQAVLMELSRCRVLVPLLAEAGELGETPDGRIVEKTQELSIVTVASPDGRRVMPVFSSVAAMQRWNPGSRPIPVPGPQAAIAAAQEGTDLIIVDPGSPGTQFGIRRPELEAVALGETGPPAWADPVVRDAFLAGAAGEVSLRALALLPGDPAGDLTAPETEVHLLIDDGLDREALTAMLAGLQERWAREGVIAERVDSMRVVPRLAS</sequence>
<protein>
    <submittedName>
        <fullName evidence="3">SseB family protein</fullName>
    </submittedName>
</protein>
<dbReference type="EMBL" id="JBHTLY010000001">
    <property type="protein sequence ID" value="MFD1200330.1"/>
    <property type="molecule type" value="Genomic_DNA"/>
</dbReference>
<gene>
    <name evidence="3" type="ORF">ACFQ3U_00280</name>
</gene>
<dbReference type="RefSeq" id="WP_343958426.1">
    <property type="nucleotide sequence ID" value="NZ_BAAAKZ010000003.1"/>
</dbReference>
<dbReference type="Pfam" id="PF07179">
    <property type="entry name" value="SseB"/>
    <property type="match status" value="1"/>
</dbReference>
<comment type="caution">
    <text evidence="3">The sequence shown here is derived from an EMBL/GenBank/DDBJ whole genome shotgun (WGS) entry which is preliminary data.</text>
</comment>
<reference evidence="4" key="1">
    <citation type="journal article" date="2019" name="Int. J. Syst. Evol. Microbiol.">
        <title>The Global Catalogue of Microorganisms (GCM) 10K type strain sequencing project: providing services to taxonomists for standard genome sequencing and annotation.</title>
        <authorList>
            <consortium name="The Broad Institute Genomics Platform"/>
            <consortium name="The Broad Institute Genome Sequencing Center for Infectious Disease"/>
            <person name="Wu L."/>
            <person name="Ma J."/>
        </authorList>
    </citation>
    <scope>NUCLEOTIDE SEQUENCE [LARGE SCALE GENOMIC DNA]</scope>
    <source>
        <strain evidence="4">CCUG 50213</strain>
    </source>
</reference>
<evidence type="ECO:0000313" key="4">
    <source>
        <dbReference type="Proteomes" id="UP001597181"/>
    </source>
</evidence>
<organism evidence="3 4">
    <name type="scientific">Leucobacter albus</name>
    <dbReference type="NCBI Taxonomy" id="272210"/>
    <lineage>
        <taxon>Bacteria</taxon>
        <taxon>Bacillati</taxon>
        <taxon>Actinomycetota</taxon>
        <taxon>Actinomycetes</taxon>
        <taxon>Micrococcales</taxon>
        <taxon>Microbacteriaceae</taxon>
        <taxon>Leucobacter</taxon>
    </lineage>
</organism>
<dbReference type="Proteomes" id="UP001597181">
    <property type="component" value="Unassembled WGS sequence"/>
</dbReference>
<feature type="region of interest" description="Disordered" evidence="1">
    <location>
        <begin position="1"/>
        <end position="23"/>
    </location>
</feature>
<accession>A0ABW3TIG6</accession>